<comment type="caution">
    <text evidence="1">The sequence shown here is derived from an EMBL/GenBank/DDBJ whole genome shotgun (WGS) entry which is preliminary data.</text>
</comment>
<gene>
    <name evidence="1" type="ORF">ACFOWX_12260</name>
</gene>
<accession>A0ABV8RKH3</accession>
<proteinExistence type="predicted"/>
<name>A0ABV8RKH3_9SPHN</name>
<evidence type="ECO:0000313" key="2">
    <source>
        <dbReference type="Proteomes" id="UP001595887"/>
    </source>
</evidence>
<dbReference type="Proteomes" id="UP001595887">
    <property type="component" value="Unassembled WGS sequence"/>
</dbReference>
<reference evidence="2" key="1">
    <citation type="journal article" date="2019" name="Int. J. Syst. Evol. Microbiol.">
        <title>The Global Catalogue of Microorganisms (GCM) 10K type strain sequencing project: providing services to taxonomists for standard genome sequencing and annotation.</title>
        <authorList>
            <consortium name="The Broad Institute Genomics Platform"/>
            <consortium name="The Broad Institute Genome Sequencing Center for Infectious Disease"/>
            <person name="Wu L."/>
            <person name="Ma J."/>
        </authorList>
    </citation>
    <scope>NUCLEOTIDE SEQUENCE [LARGE SCALE GENOMIC DNA]</scope>
    <source>
        <strain evidence="2">CECT 8531</strain>
    </source>
</reference>
<dbReference type="EMBL" id="JBHSDH010000013">
    <property type="protein sequence ID" value="MFC4293189.1"/>
    <property type="molecule type" value="Genomic_DNA"/>
</dbReference>
<keyword evidence="2" id="KW-1185">Reference proteome</keyword>
<sequence length="62" mass="7369">MFINREIEKFLIEQDMPATKFGRLAAHDPRLVLDIRMGRELRSGTIVKLRSFMNRYRQECGI</sequence>
<dbReference type="RefSeq" id="WP_381424509.1">
    <property type="nucleotide sequence ID" value="NZ_JBHSDH010000013.1"/>
</dbReference>
<protein>
    <submittedName>
        <fullName evidence="1">Uncharacterized protein</fullName>
    </submittedName>
</protein>
<evidence type="ECO:0000313" key="1">
    <source>
        <dbReference type="EMBL" id="MFC4293189.1"/>
    </source>
</evidence>
<organism evidence="1 2">
    <name type="scientific">Sphingorhabdus arenilitoris</name>
    <dbReference type="NCBI Taxonomy" id="1490041"/>
    <lineage>
        <taxon>Bacteria</taxon>
        <taxon>Pseudomonadati</taxon>
        <taxon>Pseudomonadota</taxon>
        <taxon>Alphaproteobacteria</taxon>
        <taxon>Sphingomonadales</taxon>
        <taxon>Sphingomonadaceae</taxon>
        <taxon>Sphingorhabdus</taxon>
    </lineage>
</organism>